<reference evidence="4" key="1">
    <citation type="journal article" date="2022" name="ISME J.">
        <title>Genetic and phylogenetic analysis of dissimilatory iodate-reducing bacteria identifies potential niches across the world's oceans.</title>
        <authorList>
            <person name="Reyes-Umana V."/>
            <person name="Henning Z."/>
            <person name="Lee K."/>
            <person name="Barnum T.P."/>
            <person name="Coates J.D."/>
        </authorList>
    </citation>
    <scope>NUCLEOTIDE SEQUENCE [LARGE SCALE GENOMIC DNA]</scope>
    <source>
        <strain evidence="4">IR12</strain>
    </source>
</reference>
<keyword evidence="2" id="KW-0732">Signal</keyword>
<comment type="similarity">
    <text evidence="1 2">Belongs to the outer membrane factor (OMF) (TC 1.B.17) family.</text>
</comment>
<dbReference type="InterPro" id="IPR010131">
    <property type="entry name" value="MdtP/NodT-like"/>
</dbReference>
<dbReference type="Proteomes" id="UP000694660">
    <property type="component" value="Unassembled WGS sequence"/>
</dbReference>
<feature type="chain" id="PRO_5038155898" evidence="2">
    <location>
        <begin position="25"/>
        <end position="474"/>
    </location>
</feature>
<feature type="signal peptide" evidence="2">
    <location>
        <begin position="1"/>
        <end position="24"/>
    </location>
</feature>
<sequence>MRRSTLRLRPLWPALLAMSLSACASLAPPYTRPDAPVAAQWPAGTAGPDTAEQPAARQIAWRDYFPDPRLQQLIAAALENNRDLRVAALNIASARAQYRIRRADGIPVVSGDADQSVVRTPGDLTNSGEPSINRQYEVGLGVSWEIDLFGRIRSLQAQALETYLATEEAHRATQMSLIAEVANAWLALAADRARLALAQRTDETQAKSLELTQRRVELGAASRLDLSQLQTTTARARADLAAARAQVLQDHNALALLVGAPLDAALLPTTLADVQQPTAELPAGLPSEVLIARPDVRQAERQLRAAHANIGAARAAFFPSIQLTGGLGTASASLDGLFESGSRAWRFIPSLTVPIFNAGALRASLDVAQLQRDINIARYEQAIQAAFAEVADALAVRATLTERVDAVESLVAAARETFRLADARYQNGLDSSLAQLDAQRTLYAAEQELIAVQRLAASNKVDLYKAMGGGWLAP</sequence>
<accession>A0A944D490</accession>
<dbReference type="SUPFAM" id="SSF56954">
    <property type="entry name" value="Outer membrane efflux proteins (OEP)"/>
    <property type="match status" value="1"/>
</dbReference>
<keyword evidence="2" id="KW-0449">Lipoprotein</keyword>
<dbReference type="AlphaFoldDB" id="A0A944D490"/>
<keyword evidence="2" id="KW-0564">Palmitate</keyword>
<keyword evidence="4" id="KW-1185">Reference proteome</keyword>
<dbReference type="InterPro" id="IPR003423">
    <property type="entry name" value="OMP_efflux"/>
</dbReference>
<keyword evidence="2" id="KW-0472">Membrane</keyword>
<dbReference type="GO" id="GO:0015562">
    <property type="term" value="F:efflux transmembrane transporter activity"/>
    <property type="evidence" value="ECO:0007669"/>
    <property type="project" value="InterPro"/>
</dbReference>
<dbReference type="RefSeq" id="WP_214359497.1">
    <property type="nucleotide sequence ID" value="NZ_JAEKFT010000001.1"/>
</dbReference>
<protein>
    <submittedName>
        <fullName evidence="3">Efflux transporter outer membrane subunit</fullName>
    </submittedName>
</protein>
<gene>
    <name evidence="3" type="ORF">I8J34_01055</name>
</gene>
<evidence type="ECO:0000313" key="3">
    <source>
        <dbReference type="EMBL" id="MBT0959745.1"/>
    </source>
</evidence>
<dbReference type="GO" id="GO:0005886">
    <property type="term" value="C:plasma membrane"/>
    <property type="evidence" value="ECO:0007669"/>
    <property type="project" value="UniProtKB-SubCell"/>
</dbReference>
<keyword evidence="2" id="KW-0812">Transmembrane</keyword>
<dbReference type="PROSITE" id="PS51257">
    <property type="entry name" value="PROKAR_LIPOPROTEIN"/>
    <property type="match status" value="1"/>
</dbReference>
<comment type="caution">
    <text evidence="3">The sequence shown here is derived from an EMBL/GenBank/DDBJ whole genome shotgun (WGS) entry which is preliminary data.</text>
</comment>
<dbReference type="EMBL" id="JAEKFT010000001">
    <property type="protein sequence ID" value="MBT0959745.1"/>
    <property type="molecule type" value="Genomic_DNA"/>
</dbReference>
<proteinExistence type="inferred from homology"/>
<dbReference type="NCBIfam" id="TIGR01845">
    <property type="entry name" value="outer_NodT"/>
    <property type="match status" value="1"/>
</dbReference>
<dbReference type="Pfam" id="PF02321">
    <property type="entry name" value="OEP"/>
    <property type="match status" value="2"/>
</dbReference>
<evidence type="ECO:0000256" key="2">
    <source>
        <dbReference type="RuleBase" id="RU362097"/>
    </source>
</evidence>
<dbReference type="PANTHER" id="PTHR30203">
    <property type="entry name" value="OUTER MEMBRANE CATION EFFLUX PROTEIN"/>
    <property type="match status" value="1"/>
</dbReference>
<organism evidence="3 4">
    <name type="scientific">Denitromonas iodatirespirans</name>
    <dbReference type="NCBI Taxonomy" id="2795389"/>
    <lineage>
        <taxon>Bacteria</taxon>
        <taxon>Pseudomonadati</taxon>
        <taxon>Pseudomonadota</taxon>
        <taxon>Betaproteobacteria</taxon>
        <taxon>Rhodocyclales</taxon>
        <taxon>Zoogloeaceae</taxon>
        <taxon>Denitromonas</taxon>
    </lineage>
</organism>
<comment type="subcellular location">
    <subcellularLocation>
        <location evidence="2">Cell membrane</location>
        <topology evidence="2">Lipid-anchor</topology>
    </subcellularLocation>
</comment>
<evidence type="ECO:0000256" key="1">
    <source>
        <dbReference type="ARBA" id="ARBA00007613"/>
    </source>
</evidence>
<dbReference type="PANTHER" id="PTHR30203:SF32">
    <property type="entry name" value="CATION EFFLUX SYSTEM PROTEIN CUSC"/>
    <property type="match status" value="1"/>
</dbReference>
<keyword evidence="2" id="KW-1134">Transmembrane beta strand</keyword>
<name>A0A944D490_DENI1</name>
<evidence type="ECO:0000313" key="4">
    <source>
        <dbReference type="Proteomes" id="UP000694660"/>
    </source>
</evidence>
<dbReference type="Gene3D" id="2.20.200.10">
    <property type="entry name" value="Outer membrane efflux proteins (OEP)"/>
    <property type="match status" value="1"/>
</dbReference>
<dbReference type="Gene3D" id="1.20.1600.10">
    <property type="entry name" value="Outer membrane efflux proteins (OEP)"/>
    <property type="match status" value="1"/>
</dbReference>